<gene>
    <name evidence="14 16" type="primary">dsbB</name>
    <name evidence="16" type="ORF">FHK82_06890</name>
</gene>
<proteinExistence type="inferred from homology"/>
<evidence type="ECO:0000256" key="1">
    <source>
        <dbReference type="ARBA" id="ARBA00004429"/>
    </source>
</evidence>
<dbReference type="GO" id="GO:0006457">
    <property type="term" value="P:protein folding"/>
    <property type="evidence" value="ECO:0007669"/>
    <property type="project" value="InterPro"/>
</dbReference>
<keyword evidence="10 14" id="KW-0472">Membrane</keyword>
<evidence type="ECO:0000256" key="9">
    <source>
        <dbReference type="ARBA" id="ARBA00023002"/>
    </source>
</evidence>
<keyword evidence="3 14" id="KW-0813">Transport</keyword>
<feature type="topological domain" description="Periplasmic" evidence="14">
    <location>
        <begin position="91"/>
        <end position="145"/>
    </location>
</feature>
<keyword evidence="13 14" id="KW-0676">Redox-active center</keyword>
<dbReference type="PANTHER" id="PTHR36570:SF2">
    <property type="entry name" value="DISULFIDE BOND FORMATION PROTEIN B"/>
    <property type="match status" value="1"/>
</dbReference>
<dbReference type="HAMAP" id="MF_00286">
    <property type="entry name" value="DsbB"/>
    <property type="match status" value="1"/>
</dbReference>
<evidence type="ECO:0000256" key="5">
    <source>
        <dbReference type="ARBA" id="ARBA00022519"/>
    </source>
</evidence>
<evidence type="ECO:0000256" key="15">
    <source>
        <dbReference type="SAM" id="Phobius"/>
    </source>
</evidence>
<dbReference type="Pfam" id="PF02600">
    <property type="entry name" value="DsbB"/>
    <property type="match status" value="1"/>
</dbReference>
<evidence type="ECO:0000313" key="17">
    <source>
        <dbReference type="Proteomes" id="UP000317355"/>
    </source>
</evidence>
<feature type="transmembrane region" description="Helical" evidence="15">
    <location>
        <begin position="15"/>
        <end position="34"/>
    </location>
</feature>
<comment type="subcellular location">
    <subcellularLocation>
        <location evidence="1">Cell inner membrane</location>
        <topology evidence="1">Multi-pass membrane protein</topology>
    </subcellularLocation>
    <subcellularLocation>
        <location evidence="14">Cell membrane</location>
        <topology evidence="14">Multi-pass membrane protein</topology>
    </subcellularLocation>
</comment>
<sequence>MLTSLKRLAVKRTPWFLLAISALGLELAALYFQYQMKLDPCVLCVYERTAVSGILIAGLLASIYPALMILRWLAMLLWGASASWGLFLALKHTGIQLFPSPANTCDFVASYPDWAKLDEWLPWLFQPTGFCDQIQWQFFGYTMPQTMIGIYVIYLVVLLCLLCAELFVKQRRLFSH</sequence>
<dbReference type="Gene3D" id="1.20.1550.10">
    <property type="entry name" value="DsbB-like"/>
    <property type="match status" value="1"/>
</dbReference>
<evidence type="ECO:0000256" key="12">
    <source>
        <dbReference type="ARBA" id="ARBA00023186"/>
    </source>
</evidence>
<dbReference type="PANTHER" id="PTHR36570">
    <property type="entry name" value="DISULFIDE BOND FORMATION PROTEIN B"/>
    <property type="match status" value="1"/>
</dbReference>
<comment type="caution">
    <text evidence="14">Lacks conserved residue(s) required for the propagation of feature annotation.</text>
</comment>
<dbReference type="GO" id="GO:0005886">
    <property type="term" value="C:plasma membrane"/>
    <property type="evidence" value="ECO:0007669"/>
    <property type="project" value="UniProtKB-SubCell"/>
</dbReference>
<evidence type="ECO:0000313" key="16">
    <source>
        <dbReference type="EMBL" id="TVT56742.1"/>
    </source>
</evidence>
<keyword evidence="11 14" id="KW-1015">Disulfide bond</keyword>
<dbReference type="GO" id="GO:0015035">
    <property type="term" value="F:protein-disulfide reductase activity"/>
    <property type="evidence" value="ECO:0007669"/>
    <property type="project" value="UniProtKB-UniRule"/>
</dbReference>
<evidence type="ECO:0000256" key="6">
    <source>
        <dbReference type="ARBA" id="ARBA00022692"/>
    </source>
</evidence>
<evidence type="ECO:0000256" key="7">
    <source>
        <dbReference type="ARBA" id="ARBA00022982"/>
    </source>
</evidence>
<reference evidence="16 17" key="1">
    <citation type="submission" date="2019-07" db="EMBL/GenBank/DDBJ databases">
        <title>The pathways for chlorine oxyanion respiration interact through the shared metabolite chlorate.</title>
        <authorList>
            <person name="Barnum T.P."/>
            <person name="Cheng Y."/>
            <person name="Hill K.A."/>
            <person name="Lucas L.N."/>
            <person name="Carlson H.K."/>
            <person name="Coates J.D."/>
        </authorList>
    </citation>
    <scope>NUCLEOTIDE SEQUENCE [LARGE SCALE GENOMIC DNA]</scope>
    <source>
        <strain evidence="16">BK-3</strain>
    </source>
</reference>
<feature type="disulfide bond" description="Redox-active" evidence="14">
    <location>
        <begin position="105"/>
        <end position="131"/>
    </location>
</feature>
<feature type="disulfide bond" description="Redox-active" evidence="14">
    <location>
        <begin position="41"/>
        <end position="44"/>
    </location>
</feature>
<evidence type="ECO:0000256" key="14">
    <source>
        <dbReference type="HAMAP-Rule" id="MF_00286"/>
    </source>
</evidence>
<dbReference type="InterPro" id="IPR023380">
    <property type="entry name" value="DsbB-like_sf"/>
</dbReference>
<dbReference type="GO" id="GO:0009055">
    <property type="term" value="F:electron transfer activity"/>
    <property type="evidence" value="ECO:0007669"/>
    <property type="project" value="UniProtKB-UniRule"/>
</dbReference>
<keyword evidence="12 14" id="KW-0143">Chaperone</keyword>
<comment type="similarity">
    <text evidence="2 14">Belongs to the DsbB family.</text>
</comment>
<keyword evidence="8 14" id="KW-1133">Transmembrane helix</keyword>
<dbReference type="Proteomes" id="UP000317355">
    <property type="component" value="Unassembled WGS sequence"/>
</dbReference>
<evidence type="ECO:0000256" key="3">
    <source>
        <dbReference type="ARBA" id="ARBA00022448"/>
    </source>
</evidence>
<comment type="function">
    <text evidence="14">Required for disulfide bond formation in some periplasmic proteins. Acts by oxidizing the DsbA protein.</text>
</comment>
<feature type="transmembrane region" description="Helical" evidence="15">
    <location>
        <begin position="148"/>
        <end position="168"/>
    </location>
</feature>
<feature type="transmembrane region" description="Helical" evidence="15">
    <location>
        <begin position="49"/>
        <end position="67"/>
    </location>
</feature>
<keyword evidence="9 14" id="KW-0560">Oxidoreductase</keyword>
<keyword evidence="7 14" id="KW-0249">Electron transport</keyword>
<keyword evidence="6 14" id="KW-0812">Transmembrane</keyword>
<keyword evidence="5" id="KW-0997">Cell inner membrane</keyword>
<evidence type="ECO:0000256" key="4">
    <source>
        <dbReference type="ARBA" id="ARBA00022475"/>
    </source>
</evidence>
<dbReference type="InterPro" id="IPR003752">
    <property type="entry name" value="DiS_bond_form_DsbB/BdbC"/>
</dbReference>
<comment type="caution">
    <text evidence="16">The sequence shown here is derived from an EMBL/GenBank/DDBJ whole genome shotgun (WGS) entry which is preliminary data.</text>
</comment>
<accession>A0A558D6V1</accession>
<dbReference type="AlphaFoldDB" id="A0A558D6V1"/>
<name>A0A558D6V1_9GAMM</name>
<keyword evidence="4 14" id="KW-1003">Cell membrane</keyword>
<dbReference type="InterPro" id="IPR022920">
    <property type="entry name" value="Disulphide_bond_form_DsbB"/>
</dbReference>
<dbReference type="InterPro" id="IPR050183">
    <property type="entry name" value="DsbB"/>
</dbReference>
<dbReference type="SUPFAM" id="SSF158442">
    <property type="entry name" value="DsbB-like"/>
    <property type="match status" value="1"/>
</dbReference>
<feature type="topological domain" description="Cytoplasmic" evidence="14">
    <location>
        <begin position="165"/>
        <end position="176"/>
    </location>
</feature>
<dbReference type="EMBL" id="VMRY01000019">
    <property type="protein sequence ID" value="TVT56742.1"/>
    <property type="molecule type" value="Genomic_DNA"/>
</dbReference>
<evidence type="ECO:0000256" key="10">
    <source>
        <dbReference type="ARBA" id="ARBA00023136"/>
    </source>
</evidence>
<feature type="topological domain" description="Cytoplasmic" evidence="14">
    <location>
        <begin position="1"/>
        <end position="14"/>
    </location>
</feature>
<feature type="topological domain" description="Periplasmic" evidence="14">
    <location>
        <begin position="32"/>
        <end position="49"/>
    </location>
</feature>
<dbReference type="NCBIfam" id="NF002485">
    <property type="entry name" value="PRK01749.1"/>
    <property type="match status" value="1"/>
</dbReference>
<protein>
    <recommendedName>
        <fullName evidence="14">Disulfide bond formation protein B</fullName>
    </recommendedName>
    <alternativeName>
        <fullName evidence="14">Disulfide oxidoreductase</fullName>
    </alternativeName>
</protein>
<evidence type="ECO:0000256" key="8">
    <source>
        <dbReference type="ARBA" id="ARBA00022989"/>
    </source>
</evidence>
<evidence type="ECO:0000256" key="2">
    <source>
        <dbReference type="ARBA" id="ARBA00008823"/>
    </source>
</evidence>
<evidence type="ECO:0000256" key="13">
    <source>
        <dbReference type="ARBA" id="ARBA00023284"/>
    </source>
</evidence>
<organism evidence="16 17">
    <name type="scientific">Sedimenticola thiotaurini</name>
    <dbReference type="NCBI Taxonomy" id="1543721"/>
    <lineage>
        <taxon>Bacteria</taxon>
        <taxon>Pseudomonadati</taxon>
        <taxon>Pseudomonadota</taxon>
        <taxon>Gammaproteobacteria</taxon>
        <taxon>Chromatiales</taxon>
        <taxon>Sedimenticolaceae</taxon>
        <taxon>Sedimenticola</taxon>
    </lineage>
</organism>
<evidence type="ECO:0000256" key="11">
    <source>
        <dbReference type="ARBA" id="ARBA00023157"/>
    </source>
</evidence>